<proteinExistence type="predicted"/>
<feature type="region of interest" description="Disordered" evidence="1">
    <location>
        <begin position="36"/>
        <end position="56"/>
    </location>
</feature>
<reference evidence="3 4" key="1">
    <citation type="journal article" date="2016" name="Nat. Commun.">
        <title>Thousands of microbial genomes shed light on interconnected biogeochemical processes in an aquifer system.</title>
        <authorList>
            <person name="Anantharaman K."/>
            <person name="Brown C.T."/>
            <person name="Hug L.A."/>
            <person name="Sharon I."/>
            <person name="Castelle C.J."/>
            <person name="Probst A.J."/>
            <person name="Thomas B.C."/>
            <person name="Singh A."/>
            <person name="Wilkins M.J."/>
            <person name="Karaoz U."/>
            <person name="Brodie E.L."/>
            <person name="Williams K.H."/>
            <person name="Hubbard S.S."/>
            <person name="Banfield J.F."/>
        </authorList>
    </citation>
    <scope>NUCLEOTIDE SEQUENCE [LARGE SCALE GENOMIC DNA]</scope>
</reference>
<keyword evidence="2" id="KW-1133">Transmembrane helix</keyword>
<sequence length="200" mass="21809">MSKNFKIITLVLIVILTFVFLYKTGTLYAPEFTNKDSSLPESPQVPNKNPPLKDGGKQVACTMDAKMCADGSYVSRTGPNCEFAQCPAYMPPINGAPTHELNQTYEYNGVKITPLKIIDDSRCPAGVMCVWEGQLIVLTKLETSIGAKSGSGIPGPMEKVITEEVKLKMNEPYNFAGKSVTLTGGTMNDKPSRVFSFEVK</sequence>
<evidence type="ECO:0000256" key="1">
    <source>
        <dbReference type="SAM" id="MobiDB-lite"/>
    </source>
</evidence>
<protein>
    <submittedName>
        <fullName evidence="3">Uncharacterized protein</fullName>
    </submittedName>
</protein>
<evidence type="ECO:0000256" key="2">
    <source>
        <dbReference type="SAM" id="Phobius"/>
    </source>
</evidence>
<keyword evidence="2" id="KW-0812">Transmembrane</keyword>
<comment type="caution">
    <text evidence="3">The sequence shown here is derived from an EMBL/GenBank/DDBJ whole genome shotgun (WGS) entry which is preliminary data.</text>
</comment>
<feature type="compositionally biased region" description="Polar residues" evidence="1">
    <location>
        <begin position="36"/>
        <end position="47"/>
    </location>
</feature>
<gene>
    <name evidence="3" type="ORF">A3J61_00415</name>
</gene>
<dbReference type="EMBL" id="MFUC01000010">
    <property type="protein sequence ID" value="OGI72174.1"/>
    <property type="molecule type" value="Genomic_DNA"/>
</dbReference>
<accession>A0A1F6VRG0</accession>
<feature type="transmembrane region" description="Helical" evidence="2">
    <location>
        <begin position="7"/>
        <end position="29"/>
    </location>
</feature>
<name>A0A1F6VRG0_9BACT</name>
<evidence type="ECO:0000313" key="3">
    <source>
        <dbReference type="EMBL" id="OGI72174.1"/>
    </source>
</evidence>
<dbReference type="STRING" id="1801752.A3J61_00415"/>
<dbReference type="Proteomes" id="UP000179686">
    <property type="component" value="Unassembled WGS sequence"/>
</dbReference>
<keyword evidence="2" id="KW-0472">Membrane</keyword>
<organism evidence="3 4">
    <name type="scientific">Candidatus Nomurabacteria bacterium RIFCSPHIGHO2_02_FULL_38_15</name>
    <dbReference type="NCBI Taxonomy" id="1801752"/>
    <lineage>
        <taxon>Bacteria</taxon>
        <taxon>Candidatus Nomuraibacteriota</taxon>
    </lineage>
</organism>
<dbReference type="AlphaFoldDB" id="A0A1F6VRG0"/>
<evidence type="ECO:0000313" key="4">
    <source>
        <dbReference type="Proteomes" id="UP000179686"/>
    </source>
</evidence>